<dbReference type="RefSeq" id="XP_004515060.1">
    <property type="nucleotide sequence ID" value="XM_004515003.2"/>
</dbReference>
<dbReference type="InterPro" id="IPR037848">
    <property type="entry name" value="GEM-like"/>
</dbReference>
<evidence type="ECO:0000313" key="5">
    <source>
        <dbReference type="RefSeq" id="XP_004515060.1"/>
    </source>
</evidence>
<dbReference type="SMART" id="SM00568">
    <property type="entry name" value="GRAM"/>
    <property type="match status" value="1"/>
</dbReference>
<proteinExistence type="inferred from homology"/>
<feature type="compositionally biased region" description="Basic and acidic residues" evidence="2">
    <location>
        <begin position="38"/>
        <end position="49"/>
    </location>
</feature>
<name>A0A1S2Z4T5_CICAR</name>
<accession>A0A1S2Z4T5</accession>
<dbReference type="Gene3D" id="2.30.29.30">
    <property type="entry name" value="Pleckstrin-homology domain (PH domain)/Phosphotyrosine-binding domain (PTB)"/>
    <property type="match status" value="1"/>
</dbReference>
<dbReference type="Pfam" id="PF02893">
    <property type="entry name" value="GRAM"/>
    <property type="match status" value="1"/>
</dbReference>
<feature type="region of interest" description="Disordered" evidence="2">
    <location>
        <begin position="22"/>
        <end position="49"/>
    </location>
</feature>
<keyword evidence="4" id="KW-1185">Reference proteome</keyword>
<evidence type="ECO:0000256" key="2">
    <source>
        <dbReference type="SAM" id="MobiDB-lite"/>
    </source>
</evidence>
<dbReference type="PANTHER" id="PTHR31969">
    <property type="entry name" value="GEM-LIKE PROTEIN 2"/>
    <property type="match status" value="1"/>
</dbReference>
<evidence type="ECO:0000256" key="1">
    <source>
        <dbReference type="ARBA" id="ARBA00009414"/>
    </source>
</evidence>
<dbReference type="STRING" id="3827.A0A1S2Z4T5"/>
<dbReference type="GeneID" id="101490147"/>
<dbReference type="Proteomes" id="UP000087171">
    <property type="component" value="Unplaced"/>
</dbReference>
<dbReference type="KEGG" id="cam:101490147"/>
<feature type="domain" description="GRAM" evidence="3">
    <location>
        <begin position="88"/>
        <end position="166"/>
    </location>
</feature>
<protein>
    <submittedName>
        <fullName evidence="5">GEM-like protein 4</fullName>
    </submittedName>
</protein>
<evidence type="ECO:0000313" key="4">
    <source>
        <dbReference type="Proteomes" id="UP000087171"/>
    </source>
</evidence>
<dbReference type="OrthoDB" id="1736712at2759"/>
<feature type="compositionally biased region" description="Polar residues" evidence="2">
    <location>
        <begin position="22"/>
        <end position="37"/>
    </location>
</feature>
<evidence type="ECO:0000259" key="3">
    <source>
        <dbReference type="SMART" id="SM00568"/>
    </source>
</evidence>
<organism evidence="4 5">
    <name type="scientific">Cicer arietinum</name>
    <name type="common">Chickpea</name>
    <name type="synonym">Garbanzo</name>
    <dbReference type="NCBI Taxonomy" id="3827"/>
    <lineage>
        <taxon>Eukaryota</taxon>
        <taxon>Viridiplantae</taxon>
        <taxon>Streptophyta</taxon>
        <taxon>Embryophyta</taxon>
        <taxon>Tracheophyta</taxon>
        <taxon>Spermatophyta</taxon>
        <taxon>Magnoliopsida</taxon>
        <taxon>eudicotyledons</taxon>
        <taxon>Gunneridae</taxon>
        <taxon>Pentapetalae</taxon>
        <taxon>rosids</taxon>
        <taxon>fabids</taxon>
        <taxon>Fabales</taxon>
        <taxon>Fabaceae</taxon>
        <taxon>Papilionoideae</taxon>
        <taxon>50 kb inversion clade</taxon>
        <taxon>NPAAA clade</taxon>
        <taxon>Hologalegina</taxon>
        <taxon>IRL clade</taxon>
        <taxon>Cicereae</taxon>
        <taxon>Cicer</taxon>
    </lineage>
</organism>
<sequence>MKSFGTSPGRCFFVVESDDNLSQNPNSNCTSTSITNKENAKRGHTRRESSSFAYRVHEHVKLGPKLSETLKGKLNLGARIIQEGGRGNIFKHTFGMQEQEKLLKASQCYLYTTVGPIAGTLFISTVKVAFCSERPTSFSSAAGDLVKAPYKVLIPIEKIREVNESMNVKKSEQKYIEVVTKDGSEFWFMGFLRYEKAINNLNKAISMANKF</sequence>
<dbReference type="PaxDb" id="3827-XP_004515060.1"/>
<comment type="similarity">
    <text evidence="1">Belongs to the GEM family.</text>
</comment>
<dbReference type="AlphaFoldDB" id="A0A1S2Z4T5"/>
<gene>
    <name evidence="5" type="primary">LOC101490147</name>
</gene>
<reference evidence="5" key="1">
    <citation type="submission" date="2025-08" db="UniProtKB">
        <authorList>
            <consortium name="RefSeq"/>
        </authorList>
    </citation>
    <scope>IDENTIFICATION</scope>
    <source>
        <tissue evidence="5">Etiolated seedlings</tissue>
    </source>
</reference>
<dbReference type="InterPro" id="IPR004182">
    <property type="entry name" value="GRAM"/>
</dbReference>
<dbReference type="InterPro" id="IPR011993">
    <property type="entry name" value="PH-like_dom_sf"/>
</dbReference>
<dbReference type="eggNOG" id="ENOG502RXWZ">
    <property type="taxonomic scope" value="Eukaryota"/>
</dbReference>